<gene>
    <name evidence="2" type="ORF">HGRIS_007925</name>
</gene>
<name>A0ABR3J6B8_9AGAR</name>
<dbReference type="SMART" id="SM00028">
    <property type="entry name" value="TPR"/>
    <property type="match status" value="2"/>
</dbReference>
<feature type="repeat" description="TPR" evidence="1">
    <location>
        <begin position="185"/>
        <end position="218"/>
    </location>
</feature>
<reference evidence="3" key="1">
    <citation type="submission" date="2024-06" db="EMBL/GenBank/DDBJ databases">
        <title>Multi-omics analyses provide insights into the biosynthesis of the anticancer antibiotic pleurotin in Hohenbuehelia grisea.</title>
        <authorList>
            <person name="Weaver J.A."/>
            <person name="Alberti F."/>
        </authorList>
    </citation>
    <scope>NUCLEOTIDE SEQUENCE [LARGE SCALE GENOMIC DNA]</scope>
    <source>
        <strain evidence="3">T-177</strain>
    </source>
</reference>
<sequence length="312" mass="34701">MEPFGFCSPVFFRLPPCQVGVKPTSDIAVVRSAAINEMLVGVGALLSLWINHTLGIASWNGFRSPSRIDASVSNSQSWSFTLVTAAAFLGLASGRICIQGVSYFDHLIYNVVHAPWTAFPVFFKVILMHSNRTRTQPRRTMDAETLAFQALQASHTGRFAEAEQLYRHAIRMKEQSGGSWSLDVARIRHSLGELYMRFGHLESAKESYKRAISVRNYSGPAFDAAVSREGLAQVYEVQGHTRKAREVRLSGSPNRIACGHYYVGFLAILKYREANDHPFFRQCNGLLFDTSTLSVCGGCKVSHIRYAAILTI</sequence>
<keyword evidence="3" id="KW-1185">Reference proteome</keyword>
<accession>A0ABR3J6B8</accession>
<comment type="caution">
    <text evidence="2">The sequence shown here is derived from an EMBL/GenBank/DDBJ whole genome shotgun (WGS) entry which is preliminary data.</text>
</comment>
<dbReference type="SUPFAM" id="SSF48452">
    <property type="entry name" value="TPR-like"/>
    <property type="match status" value="1"/>
</dbReference>
<protein>
    <submittedName>
        <fullName evidence="2">Uncharacterized protein</fullName>
    </submittedName>
</protein>
<dbReference type="InterPro" id="IPR019734">
    <property type="entry name" value="TPR_rpt"/>
</dbReference>
<evidence type="ECO:0000313" key="2">
    <source>
        <dbReference type="EMBL" id="KAL0951199.1"/>
    </source>
</evidence>
<dbReference type="EMBL" id="JASNQZ010000011">
    <property type="protein sequence ID" value="KAL0951199.1"/>
    <property type="molecule type" value="Genomic_DNA"/>
</dbReference>
<keyword evidence="1" id="KW-0802">TPR repeat</keyword>
<dbReference type="PROSITE" id="PS50005">
    <property type="entry name" value="TPR"/>
    <property type="match status" value="1"/>
</dbReference>
<dbReference type="Pfam" id="PF13424">
    <property type="entry name" value="TPR_12"/>
    <property type="match status" value="1"/>
</dbReference>
<evidence type="ECO:0000313" key="3">
    <source>
        <dbReference type="Proteomes" id="UP001556367"/>
    </source>
</evidence>
<evidence type="ECO:0000256" key="1">
    <source>
        <dbReference type="PROSITE-ProRule" id="PRU00339"/>
    </source>
</evidence>
<dbReference type="InterPro" id="IPR011990">
    <property type="entry name" value="TPR-like_helical_dom_sf"/>
</dbReference>
<proteinExistence type="predicted"/>
<organism evidence="2 3">
    <name type="scientific">Hohenbuehelia grisea</name>
    <dbReference type="NCBI Taxonomy" id="104357"/>
    <lineage>
        <taxon>Eukaryota</taxon>
        <taxon>Fungi</taxon>
        <taxon>Dikarya</taxon>
        <taxon>Basidiomycota</taxon>
        <taxon>Agaricomycotina</taxon>
        <taxon>Agaricomycetes</taxon>
        <taxon>Agaricomycetidae</taxon>
        <taxon>Agaricales</taxon>
        <taxon>Pleurotineae</taxon>
        <taxon>Pleurotaceae</taxon>
        <taxon>Hohenbuehelia</taxon>
    </lineage>
</organism>
<dbReference type="Proteomes" id="UP001556367">
    <property type="component" value="Unassembled WGS sequence"/>
</dbReference>
<dbReference type="Gene3D" id="1.25.40.10">
    <property type="entry name" value="Tetratricopeptide repeat domain"/>
    <property type="match status" value="1"/>
</dbReference>